<reference evidence="5" key="2">
    <citation type="journal article" date="2019" name="Int. J. Syst. Evol. Microbiol.">
        <title>The Global Catalogue of Microorganisms (GCM) 10K type strain sequencing project: providing services to taxonomists for standard genome sequencing and annotation.</title>
        <authorList>
            <consortium name="The Broad Institute Genomics Platform"/>
            <consortium name="The Broad Institute Genome Sequencing Center for Infectious Disease"/>
            <person name="Wu L."/>
            <person name="Ma J."/>
        </authorList>
    </citation>
    <scope>NUCLEOTIDE SEQUENCE [LARGE SCALE GENOMIC DNA]</scope>
    <source>
        <strain evidence="5">NBRC 107710</strain>
    </source>
</reference>
<evidence type="ECO:0000313" key="5">
    <source>
        <dbReference type="Proteomes" id="UP001156881"/>
    </source>
</evidence>
<dbReference type="EMBL" id="JACIDN010000005">
    <property type="protein sequence ID" value="MBB3903569.1"/>
    <property type="molecule type" value="Genomic_DNA"/>
</dbReference>
<feature type="transmembrane region" description="Helical" evidence="1">
    <location>
        <begin position="27"/>
        <end position="49"/>
    </location>
</feature>
<reference evidence="2" key="4">
    <citation type="submission" date="2023-01" db="EMBL/GenBank/DDBJ databases">
        <title>Draft genome sequence of Methylobacterium brachythecii strain NBRC 107710.</title>
        <authorList>
            <person name="Sun Q."/>
            <person name="Mori K."/>
        </authorList>
    </citation>
    <scope>NUCLEOTIDE SEQUENCE</scope>
    <source>
        <strain evidence="2">NBRC 107710</strain>
    </source>
</reference>
<organism evidence="3 4">
    <name type="scientific">Methylobacterium brachythecii</name>
    <dbReference type="NCBI Taxonomy" id="1176177"/>
    <lineage>
        <taxon>Bacteria</taxon>
        <taxon>Pseudomonadati</taxon>
        <taxon>Pseudomonadota</taxon>
        <taxon>Alphaproteobacteria</taxon>
        <taxon>Hyphomicrobiales</taxon>
        <taxon>Methylobacteriaceae</taxon>
        <taxon>Methylobacterium</taxon>
    </lineage>
</organism>
<dbReference type="Proteomes" id="UP000517759">
    <property type="component" value="Unassembled WGS sequence"/>
</dbReference>
<name>A0A7W6ALU7_9HYPH</name>
<keyword evidence="1" id="KW-0812">Transmembrane</keyword>
<comment type="caution">
    <text evidence="3">The sequence shown here is derived from an EMBL/GenBank/DDBJ whole genome shotgun (WGS) entry which is preliminary data.</text>
</comment>
<protein>
    <submittedName>
        <fullName evidence="3">FtsH-binding integral membrane protein</fullName>
    </submittedName>
</protein>
<feature type="transmembrane region" description="Helical" evidence="1">
    <location>
        <begin position="125"/>
        <end position="143"/>
    </location>
</feature>
<feature type="transmembrane region" description="Helical" evidence="1">
    <location>
        <begin position="61"/>
        <end position="80"/>
    </location>
</feature>
<keyword evidence="5" id="KW-1185">Reference proteome</keyword>
<sequence length="207" mass="21843">MRDLDKALADIVAIRTQIARETAFRGLGSATLAATGVIAVGTACLQAFWIDDPTAKPLLFFGAWIAAALLAVALIGVETVRRSRRLHSGLADEMVTSAIESFLPAAGAGLCLALVFGRFAPDDVWMLPGLWQVLTGLGLFAAARILPKAVQLAGAWYLLAGLSVFALASGDHRLSPWLMGLPFAVGQGMLALIMHRAMMRDQGGSDV</sequence>
<evidence type="ECO:0000313" key="3">
    <source>
        <dbReference type="EMBL" id="MBB3903569.1"/>
    </source>
</evidence>
<feature type="transmembrane region" description="Helical" evidence="1">
    <location>
        <begin position="101"/>
        <end position="119"/>
    </location>
</feature>
<evidence type="ECO:0000256" key="1">
    <source>
        <dbReference type="SAM" id="Phobius"/>
    </source>
</evidence>
<keyword evidence="1" id="KW-0472">Membrane</keyword>
<dbReference type="Proteomes" id="UP001156881">
    <property type="component" value="Unassembled WGS sequence"/>
</dbReference>
<reference evidence="3 4" key="3">
    <citation type="submission" date="2020-08" db="EMBL/GenBank/DDBJ databases">
        <title>Genomic Encyclopedia of Type Strains, Phase IV (KMG-IV): sequencing the most valuable type-strain genomes for metagenomic binning, comparative biology and taxonomic classification.</title>
        <authorList>
            <person name="Goeker M."/>
        </authorList>
    </citation>
    <scope>NUCLEOTIDE SEQUENCE [LARGE SCALE GENOMIC DNA]</scope>
    <source>
        <strain evidence="3 4">DSM 24105</strain>
    </source>
</reference>
<evidence type="ECO:0000313" key="2">
    <source>
        <dbReference type="EMBL" id="GLS44079.1"/>
    </source>
</evidence>
<keyword evidence="1" id="KW-1133">Transmembrane helix</keyword>
<feature type="transmembrane region" description="Helical" evidence="1">
    <location>
        <begin position="174"/>
        <end position="193"/>
    </location>
</feature>
<feature type="transmembrane region" description="Helical" evidence="1">
    <location>
        <begin position="150"/>
        <end position="168"/>
    </location>
</feature>
<dbReference type="AlphaFoldDB" id="A0A7W6ALU7"/>
<accession>A0A7W6ALU7</accession>
<evidence type="ECO:0000313" key="4">
    <source>
        <dbReference type="Proteomes" id="UP000517759"/>
    </source>
</evidence>
<dbReference type="EMBL" id="BSPG01000009">
    <property type="protein sequence ID" value="GLS44079.1"/>
    <property type="molecule type" value="Genomic_DNA"/>
</dbReference>
<dbReference type="RefSeq" id="WP_183506625.1">
    <property type="nucleotide sequence ID" value="NZ_BSPG01000009.1"/>
</dbReference>
<reference evidence="2" key="1">
    <citation type="journal article" date="2014" name="Int. J. Syst. Evol. Microbiol.">
        <title>Complete genome of a new Firmicutes species belonging to the dominant human colonic microbiota ('Ruminococcus bicirculans') reveals two chromosomes and a selective capacity to utilize plant glucans.</title>
        <authorList>
            <consortium name="NISC Comparative Sequencing Program"/>
            <person name="Wegmann U."/>
            <person name="Louis P."/>
            <person name="Goesmann A."/>
            <person name="Henrissat B."/>
            <person name="Duncan S.H."/>
            <person name="Flint H.J."/>
        </authorList>
    </citation>
    <scope>NUCLEOTIDE SEQUENCE</scope>
    <source>
        <strain evidence="2">NBRC 107710</strain>
    </source>
</reference>
<gene>
    <name evidence="2" type="ORF">GCM10007884_20660</name>
    <name evidence="3" type="ORF">GGR33_003078</name>
</gene>
<proteinExistence type="predicted"/>